<protein>
    <submittedName>
        <fullName evidence="1">Uncharacterized protein</fullName>
    </submittedName>
</protein>
<reference evidence="1" key="1">
    <citation type="journal article" date="2008" name="Nature">
        <title>The amphioxus genome and the evolution of the chordate karyotype.</title>
        <authorList>
            <consortium name="US DOE Joint Genome Institute (JGI-PGF)"/>
            <person name="Putnam N.H."/>
            <person name="Butts T."/>
            <person name="Ferrier D.E.K."/>
            <person name="Furlong R.F."/>
            <person name="Hellsten U."/>
            <person name="Kawashima T."/>
            <person name="Robinson-Rechavi M."/>
            <person name="Shoguchi E."/>
            <person name="Terry A."/>
            <person name="Yu J.-K."/>
            <person name="Benito-Gutierrez E.L."/>
            <person name="Dubchak I."/>
            <person name="Garcia-Fernandez J."/>
            <person name="Gibson-Brown J.J."/>
            <person name="Grigoriev I.V."/>
            <person name="Horton A.C."/>
            <person name="de Jong P.J."/>
            <person name="Jurka J."/>
            <person name="Kapitonov V.V."/>
            <person name="Kohara Y."/>
            <person name="Kuroki Y."/>
            <person name="Lindquist E."/>
            <person name="Lucas S."/>
            <person name="Osoegawa K."/>
            <person name="Pennacchio L.A."/>
            <person name="Salamov A.A."/>
            <person name="Satou Y."/>
            <person name="Sauka-Spengler T."/>
            <person name="Schmutz J."/>
            <person name="Shin-I T."/>
            <person name="Toyoda A."/>
            <person name="Bronner-Fraser M."/>
            <person name="Fujiyama A."/>
            <person name="Holland L.Z."/>
            <person name="Holland P.W.H."/>
            <person name="Satoh N."/>
            <person name="Rokhsar D.S."/>
        </authorList>
    </citation>
    <scope>NUCLEOTIDE SEQUENCE [LARGE SCALE GENOMIC DNA]</scope>
    <source>
        <strain evidence="1">S238N-H82</strain>
        <tissue evidence="1">Testes</tissue>
    </source>
</reference>
<gene>
    <name evidence="1" type="ORF">BRAFLDRAFT_89959</name>
</gene>
<dbReference type="InParanoid" id="C3XS71"/>
<evidence type="ECO:0000313" key="1">
    <source>
        <dbReference type="EMBL" id="EEN69086.1"/>
    </source>
</evidence>
<sequence length="137" mass="15355">MWRLTAGKFTTSYTQINLSGDCLLAIKAAVFFKHKIKALNSQLYRYWLSSRLFAGGARDGIRRFPGQRPVQNLPSTRAPVNAEEPPLFALPSGAFQFLQGPFAFRGAPATFYWRNLLGGLEVEVMRAHSSQRVISYA</sequence>
<accession>C3XS71</accession>
<dbReference type="AlphaFoldDB" id="C3XS71"/>
<organism>
    <name type="scientific">Branchiostoma floridae</name>
    <name type="common">Florida lancelet</name>
    <name type="synonym">Amphioxus</name>
    <dbReference type="NCBI Taxonomy" id="7739"/>
    <lineage>
        <taxon>Eukaryota</taxon>
        <taxon>Metazoa</taxon>
        <taxon>Chordata</taxon>
        <taxon>Cephalochordata</taxon>
        <taxon>Leptocardii</taxon>
        <taxon>Amphioxiformes</taxon>
        <taxon>Branchiostomatidae</taxon>
        <taxon>Branchiostoma</taxon>
    </lineage>
</organism>
<proteinExistence type="predicted"/>
<dbReference type="EMBL" id="GG666457">
    <property type="protein sequence ID" value="EEN69086.1"/>
    <property type="molecule type" value="Genomic_DNA"/>
</dbReference>
<name>C3XS71_BRAFL</name>